<feature type="compositionally biased region" description="Pro residues" evidence="1">
    <location>
        <begin position="1107"/>
        <end position="1125"/>
    </location>
</feature>
<gene>
    <name evidence="2" type="primary">101890851</name>
</gene>
<feature type="compositionally biased region" description="Polar residues" evidence="1">
    <location>
        <begin position="171"/>
        <end position="186"/>
    </location>
</feature>
<feature type="compositionally biased region" description="Basic and acidic residues" evidence="1">
    <location>
        <begin position="225"/>
        <end position="248"/>
    </location>
</feature>
<feature type="compositionally biased region" description="Basic and acidic residues" evidence="1">
    <location>
        <begin position="1025"/>
        <end position="1047"/>
    </location>
</feature>
<accession>A0A1I8MMH8</accession>
<dbReference type="OrthoDB" id="8043646at2759"/>
<dbReference type="VEuPathDB" id="VectorBase:MDOA006510"/>
<feature type="region of interest" description="Disordered" evidence="1">
    <location>
        <begin position="220"/>
        <end position="745"/>
    </location>
</feature>
<evidence type="ECO:0000313" key="2">
    <source>
        <dbReference type="EnsemblMetazoa" id="MDOA006510-PA"/>
    </source>
</evidence>
<feature type="compositionally biased region" description="Basic and acidic residues" evidence="1">
    <location>
        <begin position="1301"/>
        <end position="1313"/>
    </location>
</feature>
<feature type="compositionally biased region" description="Basic and acidic residues" evidence="1">
    <location>
        <begin position="544"/>
        <end position="558"/>
    </location>
</feature>
<feature type="compositionally biased region" description="Basic residues" evidence="1">
    <location>
        <begin position="401"/>
        <end position="416"/>
    </location>
</feature>
<sequence>MDFRNLCSKIDVDAIRAKFPPLPEVMTQIKLPKSMSKLKSRKIFRMSREDVSRSSSKRRSSSIDDIAKQQQNPLGPPFSIPIPPTPSDFVNHTPERISTISSLVDRSGGGKGRSLGRGATMKKRHAFEDQDEENFYRSAGGIDDYCPSPEHMPATQRSYSTRPMSPPRKTTGLSPTRRTASEQNVKMSFKEKCQKGYKDASEFRLKHVFAKKTVVRQDTIQVTEYVRRFEEERRQEESEEEREARELEENYDFNFRTSRRKSDESFGVSTPRDSPQRQQQPHLARLPTSNPKKTLSEQSGDESGMELTPPPRRPGIAATRFSRVRKDPLRMSLDEDDGIKSPPKNQKSEEEEEEEEGDDNDIELDEVEVDKPPMPLHPIESALYNKINKQREEEEAEHLRKKEKLQKSRSIKKRLGTFKSVSQEGSLASNSPLKKRRAPLSPQESEEKSKSPKAEGGGLIKQNFKRLQKSIKLPNMSSSRGAESEGEADAESGKSKPSKTQQFAERLKRFRSVDNVDKQTDNEDGGGGEGTKTPGSPLQKLTHKLQDWKKSFKRKPSENTDDEMATNSPQKKEKPVGTLIRRLQHIRNRKQASTDDPDDDEEGGHSYRESFKSRAKLQLEKGMAAAQHMPQLTMEKLKESKKLFRKKQEKDKDKDKDKDKKKDKAGAAAAMKSNESGVSDLEESDEEEENNDGKMRMARKKKSKDNKEKATTRHYYSSDDEEEDDEAGAAGGGEDEKSTKITLEPYQQNVMVPLSRAAWTAKPILTDSGDDLDEEDDVLPRVLIHQDNTEGFESTLIIAVKCPISRSPTRSPAYIEELPPDYEDSPKASSPMDSPKPSTPETRADSWVPYKEKVANLAEFQTPLPRRGERRASKDSMLSSGSRSHHSRKQSIDSSSEDSWMKDVPRDTSNVIGLDRVYESEEPWKIHNGPKMDEKLYKTKSIDIFEKHKQQGGGMALHIFEDFDDELKNTPVVKISKEEEDREWDEGKQEGGSKNQNEPDESGEEMDQPDDDNSSRITKILRQPEVPKTEKEEEAVKKKEEDLEKSKFGNKLYGNSRESLNGNMERNAPQTDSGAVEDNEDSSEEDDDNDDDDPEEEESDEDRPPSHKPSPPPQEPTTPPPPVPQRQPSIRLSCNIPRQPPPPLPETGKSEEEEEDEEGVTSPPPPLPQTKPPLPPNRPRVAAPPKIPERTPSMNRVSRPLVKTASLRLAYSEQVNPEDVGKVNKLISKFEPQRRPRIIARRGYSSQESSQDYSDDEEGEEGETESEVEKPRSRNMSLDRTPTNKPKLQKSFSIETPDSEQEMKVNNKKEESSSSRMQRRAPEPPTAGKRNEENSSNNNNNNLRDLEKLQDLHITETKHPSTNNNNNNPEIVIQRGPPPLPPLPIIITTSQASPVKNSTTKRNNSTLSQYDTNSNCSQPNSEYGSPMAYPSSLMGSSTEVTPTSNRKETEFLSTTQQQYRSQRRSMARDDEHFYSFDSDEENSYYSISSTGSNRYVVEL</sequence>
<feature type="compositionally biased region" description="Acidic residues" evidence="1">
    <location>
        <begin position="998"/>
        <end position="1012"/>
    </location>
</feature>
<feature type="compositionally biased region" description="Basic and acidic residues" evidence="1">
    <location>
        <begin position="603"/>
        <end position="612"/>
    </location>
</feature>
<feature type="region of interest" description="Disordered" evidence="1">
    <location>
        <begin position="807"/>
        <end position="933"/>
    </location>
</feature>
<feature type="region of interest" description="Disordered" evidence="1">
    <location>
        <begin position="37"/>
        <end position="125"/>
    </location>
</feature>
<feature type="region of interest" description="Disordered" evidence="1">
    <location>
        <begin position="1393"/>
        <end position="1469"/>
    </location>
</feature>
<dbReference type="VEuPathDB" id="VectorBase:MDOMA2_006118"/>
<evidence type="ECO:0000256" key="1">
    <source>
        <dbReference type="SAM" id="MobiDB-lite"/>
    </source>
</evidence>
<feature type="compositionally biased region" description="Pro residues" evidence="1">
    <location>
        <begin position="74"/>
        <end position="86"/>
    </location>
</feature>
<feature type="compositionally biased region" description="Low complexity" evidence="1">
    <location>
        <begin position="1243"/>
        <end position="1252"/>
    </location>
</feature>
<name>A0A1I8MMH8_MUSDO</name>
<protein>
    <submittedName>
        <fullName evidence="2">Uncharacterized protein</fullName>
    </submittedName>
</protein>
<dbReference type="EnsemblMetazoa" id="MDOA006510-RA">
    <property type="protein sequence ID" value="MDOA006510-PA"/>
    <property type="gene ID" value="MDOA006510"/>
</dbReference>
<reference evidence="2" key="1">
    <citation type="submission" date="2020-05" db="UniProtKB">
        <authorList>
            <consortium name="EnsemblMetazoa"/>
        </authorList>
    </citation>
    <scope>IDENTIFICATION</scope>
    <source>
        <strain evidence="2">Aabys</strain>
    </source>
</reference>
<feature type="compositionally biased region" description="Basic and acidic residues" evidence="1">
    <location>
        <begin position="1344"/>
        <end position="1359"/>
    </location>
</feature>
<feature type="compositionally biased region" description="Basic and acidic residues" evidence="1">
    <location>
        <begin position="916"/>
        <end position="933"/>
    </location>
</feature>
<proteinExistence type="predicted"/>
<feature type="compositionally biased region" description="Basic and acidic residues" evidence="1">
    <location>
        <begin position="324"/>
        <end position="333"/>
    </location>
</feature>
<dbReference type="eggNOG" id="ENOG502T911">
    <property type="taxonomic scope" value="Eukaryota"/>
</dbReference>
<feature type="compositionally biased region" description="Polar residues" evidence="1">
    <location>
        <begin position="267"/>
        <end position="298"/>
    </location>
</feature>
<feature type="compositionally biased region" description="Acidic residues" evidence="1">
    <location>
        <begin position="349"/>
        <end position="368"/>
    </location>
</feature>
<feature type="compositionally biased region" description="Basic and acidic residues" evidence="1">
    <location>
        <begin position="389"/>
        <end position="400"/>
    </location>
</feature>
<feature type="compositionally biased region" description="Pro residues" evidence="1">
    <location>
        <begin position="1162"/>
        <end position="1178"/>
    </location>
</feature>
<feature type="compositionally biased region" description="Polar residues" evidence="1">
    <location>
        <begin position="1393"/>
        <end position="1423"/>
    </location>
</feature>
<feature type="region of interest" description="Disordered" evidence="1">
    <location>
        <begin position="138"/>
        <end position="187"/>
    </location>
</feature>
<feature type="compositionally biased region" description="Acidic residues" evidence="1">
    <location>
        <begin position="718"/>
        <end position="727"/>
    </location>
</feature>
<feature type="compositionally biased region" description="Polar residues" evidence="1">
    <location>
        <begin position="1056"/>
        <end position="1073"/>
    </location>
</feature>
<feature type="compositionally biased region" description="Basic and acidic residues" evidence="1">
    <location>
        <begin position="975"/>
        <end position="991"/>
    </location>
</feature>
<organism evidence="2">
    <name type="scientific">Musca domestica</name>
    <name type="common">House fly</name>
    <dbReference type="NCBI Taxonomy" id="7370"/>
    <lineage>
        <taxon>Eukaryota</taxon>
        <taxon>Metazoa</taxon>
        <taxon>Ecdysozoa</taxon>
        <taxon>Arthropoda</taxon>
        <taxon>Hexapoda</taxon>
        <taxon>Insecta</taxon>
        <taxon>Pterygota</taxon>
        <taxon>Neoptera</taxon>
        <taxon>Endopterygota</taxon>
        <taxon>Diptera</taxon>
        <taxon>Brachycera</taxon>
        <taxon>Muscomorpha</taxon>
        <taxon>Muscoidea</taxon>
        <taxon>Muscidae</taxon>
        <taxon>Musca</taxon>
    </lineage>
</organism>
<feature type="compositionally biased region" description="Basic and acidic residues" evidence="1">
    <location>
        <begin position="635"/>
        <end position="665"/>
    </location>
</feature>
<feature type="compositionally biased region" description="Acidic residues" evidence="1">
    <location>
        <begin position="1253"/>
        <end position="1266"/>
    </location>
</feature>
<feature type="compositionally biased region" description="Acidic residues" evidence="1">
    <location>
        <begin position="680"/>
        <end position="690"/>
    </location>
</feature>
<feature type="region of interest" description="Disordered" evidence="1">
    <location>
        <begin position="971"/>
        <end position="1379"/>
    </location>
</feature>
<feature type="compositionally biased region" description="Acidic residues" evidence="1">
    <location>
        <begin position="1075"/>
        <end position="1101"/>
    </location>
</feature>
<feature type="compositionally biased region" description="Polar residues" evidence="1">
    <location>
        <begin position="1274"/>
        <end position="1296"/>
    </location>
</feature>
<feature type="compositionally biased region" description="Polar residues" evidence="1">
    <location>
        <begin position="1433"/>
        <end position="1444"/>
    </location>
</feature>
<feature type="compositionally biased region" description="Basic and acidic residues" evidence="1">
    <location>
        <begin position="505"/>
        <end position="521"/>
    </location>
</feature>
<feature type="compositionally biased region" description="Low complexity" evidence="1">
    <location>
        <begin position="666"/>
        <end position="679"/>
    </location>
</feature>
<feature type="compositionally biased region" description="Polar residues" evidence="1">
    <location>
        <begin position="419"/>
        <end position="432"/>
    </location>
</feature>